<evidence type="ECO:0000256" key="5">
    <source>
        <dbReference type="ARBA" id="ARBA00022475"/>
    </source>
</evidence>
<comment type="function">
    <text evidence="11">Required for the insertion and/or proper folding and/or complex formation of integral membrane proteins into the membrane. Involved in integration of membrane proteins that insert both dependently and independently of the Sec translocase complex, as well as at least some lipoproteins. Aids folding of multispanning membrane proteins.</text>
</comment>
<feature type="transmembrane region" description="Helical" evidence="18">
    <location>
        <begin position="243"/>
        <end position="268"/>
    </location>
</feature>
<keyword evidence="5" id="KW-1003">Cell membrane</keyword>
<dbReference type="RefSeq" id="WP_018120668.1">
    <property type="nucleotide sequence ID" value="NZ_CABIYR010000007.1"/>
</dbReference>
<feature type="transmembrane region" description="Helical" evidence="18">
    <location>
        <begin position="30"/>
        <end position="52"/>
    </location>
</feature>
<protein>
    <recommendedName>
        <fullName evidence="3">Membrane protein insertase YidC</fullName>
    </recommendedName>
    <alternativeName>
        <fullName evidence="15">Foldase YidC</fullName>
    </alternativeName>
    <alternativeName>
        <fullName evidence="14">Membrane integrase YidC</fullName>
    </alternativeName>
    <alternativeName>
        <fullName evidence="13">Membrane protein YidC</fullName>
    </alternativeName>
</protein>
<dbReference type="PANTHER" id="PTHR12428">
    <property type="entry name" value="OXA1"/>
    <property type="match status" value="1"/>
</dbReference>
<dbReference type="GO" id="GO:0005886">
    <property type="term" value="C:plasma membrane"/>
    <property type="evidence" value="ECO:0007669"/>
    <property type="project" value="UniProtKB-SubCell"/>
</dbReference>
<evidence type="ECO:0000256" key="14">
    <source>
        <dbReference type="ARBA" id="ARBA00033245"/>
    </source>
</evidence>
<feature type="domain" description="Membrane insertase YidC/Oxa/ALB C-terminal" evidence="19">
    <location>
        <begin position="32"/>
        <end position="282"/>
    </location>
</feature>
<dbReference type="GeneID" id="64188361"/>
<dbReference type="NCBIfam" id="NF002899">
    <property type="entry name" value="PRK03449.1"/>
    <property type="match status" value="1"/>
</dbReference>
<feature type="transmembrane region" description="Helical" evidence="18">
    <location>
        <begin position="98"/>
        <end position="118"/>
    </location>
</feature>
<evidence type="ECO:0000256" key="9">
    <source>
        <dbReference type="ARBA" id="ARBA00023136"/>
    </source>
</evidence>
<evidence type="ECO:0000256" key="2">
    <source>
        <dbReference type="ARBA" id="ARBA00010527"/>
    </source>
</evidence>
<reference evidence="21 23" key="1">
    <citation type="submission" date="2023-05" db="EMBL/GenBank/DDBJ databases">
        <title>Metabolic capabilities are highly conserved among human nasal-associated Corynebacterium species in pangenomic analyses.</title>
        <authorList>
            <person name="Tran T.H."/>
            <person name="Roberts A.Q."/>
            <person name="Escapa I.F."/>
            <person name="Gao W."/>
            <person name="Conlan S."/>
            <person name="Kong H."/>
            <person name="Segre J.A."/>
            <person name="Kelly M.S."/>
            <person name="Lemon K.P."/>
        </authorList>
    </citation>
    <scope>NUCLEOTIDE SEQUENCE</scope>
    <source>
        <strain evidence="21">KPL2654</strain>
        <strain evidence="20 23">KPL2811</strain>
    </source>
</reference>
<evidence type="ECO:0000256" key="4">
    <source>
        <dbReference type="ARBA" id="ARBA00022448"/>
    </source>
</evidence>
<dbReference type="Pfam" id="PF02096">
    <property type="entry name" value="60KD_IMP"/>
    <property type="match status" value="1"/>
</dbReference>
<feature type="compositionally biased region" description="Basic residues" evidence="17">
    <location>
        <begin position="311"/>
        <end position="321"/>
    </location>
</feature>
<evidence type="ECO:0000256" key="8">
    <source>
        <dbReference type="ARBA" id="ARBA00022989"/>
    </source>
</evidence>
<evidence type="ECO:0000256" key="13">
    <source>
        <dbReference type="ARBA" id="ARBA00031538"/>
    </source>
</evidence>
<evidence type="ECO:0000256" key="1">
    <source>
        <dbReference type="ARBA" id="ARBA00004651"/>
    </source>
</evidence>
<dbReference type="NCBIfam" id="TIGR03592">
    <property type="entry name" value="yidC_oxa1_cterm"/>
    <property type="match status" value="1"/>
</dbReference>
<evidence type="ECO:0000256" key="15">
    <source>
        <dbReference type="ARBA" id="ARBA00033342"/>
    </source>
</evidence>
<dbReference type="GO" id="GO:0032977">
    <property type="term" value="F:membrane insertase activity"/>
    <property type="evidence" value="ECO:0007669"/>
    <property type="project" value="InterPro"/>
</dbReference>
<dbReference type="InterPro" id="IPR001708">
    <property type="entry name" value="YidC/ALB3/OXA1/COX18"/>
</dbReference>
<feature type="region of interest" description="Disordered" evidence="17">
    <location>
        <begin position="292"/>
        <end position="351"/>
    </location>
</feature>
<dbReference type="GO" id="GO:0051205">
    <property type="term" value="P:protein insertion into membrane"/>
    <property type="evidence" value="ECO:0007669"/>
    <property type="project" value="TreeGrafter"/>
</dbReference>
<accession>A0AAP4F700</accession>
<feature type="transmembrane region" description="Helical" evidence="18">
    <location>
        <begin position="185"/>
        <end position="206"/>
    </location>
</feature>
<evidence type="ECO:0000313" key="23">
    <source>
        <dbReference type="Proteomes" id="UP001243856"/>
    </source>
</evidence>
<evidence type="ECO:0000256" key="3">
    <source>
        <dbReference type="ARBA" id="ARBA00015325"/>
    </source>
</evidence>
<evidence type="ECO:0000256" key="7">
    <source>
        <dbReference type="ARBA" id="ARBA00022927"/>
    </source>
</evidence>
<gene>
    <name evidence="21" type="primary">yidC</name>
    <name evidence="20" type="ORF">QPX45_04470</name>
    <name evidence="21" type="ORF">QPX54_07215</name>
</gene>
<evidence type="ECO:0000256" key="16">
    <source>
        <dbReference type="RuleBase" id="RU003945"/>
    </source>
</evidence>
<dbReference type="EMBL" id="JASNVK010000006">
    <property type="protein sequence ID" value="MDK4300505.1"/>
    <property type="molecule type" value="Genomic_DNA"/>
</dbReference>
<dbReference type="GO" id="GO:0015031">
    <property type="term" value="P:protein transport"/>
    <property type="evidence" value="ECO:0007669"/>
    <property type="project" value="UniProtKB-KW"/>
</dbReference>
<name>A0AAP4F700_9CORY</name>
<keyword evidence="8 18" id="KW-1133">Transmembrane helix</keyword>
<keyword evidence="6 16" id="KW-0812">Transmembrane</keyword>
<organism evidence="21 22">
    <name type="scientific">Corynebacterium propinquum</name>
    <dbReference type="NCBI Taxonomy" id="43769"/>
    <lineage>
        <taxon>Bacteria</taxon>
        <taxon>Bacillati</taxon>
        <taxon>Actinomycetota</taxon>
        <taxon>Actinomycetes</taxon>
        <taxon>Mycobacteriales</taxon>
        <taxon>Corynebacteriaceae</taxon>
        <taxon>Corynebacterium</taxon>
    </lineage>
</organism>
<dbReference type="Proteomes" id="UP001243856">
    <property type="component" value="Unassembled WGS sequence"/>
</dbReference>
<feature type="compositionally biased region" description="Low complexity" evidence="17">
    <location>
        <begin position="322"/>
        <end position="343"/>
    </location>
</feature>
<keyword evidence="23" id="KW-1185">Reference proteome</keyword>
<comment type="similarity">
    <text evidence="2">Belongs to the OXA1/ALB3/YidC family. Type 1 subfamily.</text>
</comment>
<evidence type="ECO:0000313" key="22">
    <source>
        <dbReference type="Proteomes" id="UP001226160"/>
    </source>
</evidence>
<dbReference type="Proteomes" id="UP001226160">
    <property type="component" value="Unassembled WGS sequence"/>
</dbReference>
<comment type="caution">
    <text evidence="21">The sequence shown here is derived from an EMBL/GenBank/DDBJ whole genome shotgun (WGS) entry which is preliminary data.</text>
</comment>
<keyword evidence="9 18" id="KW-0472">Membrane</keyword>
<dbReference type="EMBL" id="JASNVP010000006">
    <property type="protein sequence ID" value="MDK4326290.1"/>
    <property type="molecule type" value="Genomic_DNA"/>
</dbReference>
<comment type="subcellular location">
    <subcellularLocation>
        <location evidence="1">Cell membrane</location>
        <topology evidence="1">Multi-pass membrane protein</topology>
    </subcellularLocation>
    <subcellularLocation>
        <location evidence="16">Membrane</location>
        <topology evidence="16">Multi-pass membrane protein</topology>
    </subcellularLocation>
</comment>
<evidence type="ECO:0000256" key="6">
    <source>
        <dbReference type="ARBA" id="ARBA00022692"/>
    </source>
</evidence>
<dbReference type="AlphaFoldDB" id="A0AAP4F700"/>
<evidence type="ECO:0000256" key="10">
    <source>
        <dbReference type="ARBA" id="ARBA00023186"/>
    </source>
</evidence>
<evidence type="ECO:0000256" key="18">
    <source>
        <dbReference type="SAM" id="Phobius"/>
    </source>
</evidence>
<evidence type="ECO:0000313" key="21">
    <source>
        <dbReference type="EMBL" id="MDK4326290.1"/>
    </source>
</evidence>
<keyword evidence="10" id="KW-0143">Chaperone</keyword>
<evidence type="ECO:0000256" key="17">
    <source>
        <dbReference type="SAM" id="MobiDB-lite"/>
    </source>
</evidence>
<proteinExistence type="inferred from homology"/>
<dbReference type="PANTHER" id="PTHR12428:SF65">
    <property type="entry name" value="CYTOCHROME C OXIDASE ASSEMBLY PROTEIN COX18, MITOCHONDRIAL"/>
    <property type="match status" value="1"/>
</dbReference>
<evidence type="ECO:0000313" key="20">
    <source>
        <dbReference type="EMBL" id="MDK4300505.1"/>
    </source>
</evidence>
<keyword evidence="4" id="KW-0813">Transport</keyword>
<comment type="subunit">
    <text evidence="12">Interacts with the Sec translocase complex via SecD. Specifically interacts with transmembrane segments of nascent integral membrane proteins during membrane integration.</text>
</comment>
<evidence type="ECO:0000256" key="11">
    <source>
        <dbReference type="ARBA" id="ARBA00025034"/>
    </source>
</evidence>
<evidence type="ECO:0000259" key="19">
    <source>
        <dbReference type="Pfam" id="PF02096"/>
    </source>
</evidence>
<dbReference type="InterPro" id="IPR028055">
    <property type="entry name" value="YidC/Oxa/ALB_C"/>
</dbReference>
<sequence>MLNFIYYPISWILGFWRDVLSLVMDPHSGYTWVLSIILLTMTIKALLVKPMITQLRSSRKMQELQPKMKEIRDKYKNDKTRQSQELQKFYKESGMNPLAGCLPMLAQIPVFIGLFHVLRMFNRTEERFGSPGLTVEENRNIPNYSFSVEDVQSFLDADVFGVPLSAFISMSEDAMQTFGADFTRFNIIVVAVPLVLTIATLTHLNARFTVGRQEARRAAGKTPQPTGDNAEMMQMQMGMMNKMMLWVMPAITLATGFIWTIGLLFYMLTNTIWTFVQTRIIYGKMDREEEAEEEAKREAKRSSAPAPAARKLNKQTKKQRKNQAQNQSQNPGQNNSQSQAQSKQHNKGKKK</sequence>
<dbReference type="CDD" id="cd20070">
    <property type="entry name" value="5TM_YidC_Alb3"/>
    <property type="match status" value="1"/>
</dbReference>
<dbReference type="InterPro" id="IPR047196">
    <property type="entry name" value="YidC_ALB_C"/>
</dbReference>
<keyword evidence="7" id="KW-0653">Protein transport</keyword>
<evidence type="ECO:0000256" key="12">
    <source>
        <dbReference type="ARBA" id="ARBA00026028"/>
    </source>
</evidence>